<dbReference type="InterPro" id="IPR016187">
    <property type="entry name" value="CTDL_fold"/>
</dbReference>
<evidence type="ECO:0000256" key="4">
    <source>
        <dbReference type="SAM" id="Phobius"/>
    </source>
</evidence>
<dbReference type="Gene3D" id="1.10.630.10">
    <property type="entry name" value="Cytochrome P450"/>
    <property type="match status" value="1"/>
</dbReference>
<name>A0AAF5DGX6_STRER</name>
<dbReference type="Gene3D" id="3.10.100.10">
    <property type="entry name" value="Mannose-Binding Protein A, subunit A"/>
    <property type="match status" value="1"/>
</dbReference>
<reference evidence="8" key="1">
    <citation type="submission" date="2024-02" db="UniProtKB">
        <authorList>
            <consortium name="WormBaseParasite"/>
        </authorList>
    </citation>
    <scope>IDENTIFICATION</scope>
</reference>
<dbReference type="InterPro" id="IPR016186">
    <property type="entry name" value="C-type_lectin-like/link_sf"/>
</dbReference>
<dbReference type="InterPro" id="IPR057085">
    <property type="entry name" value="Ig_Irg-7"/>
</dbReference>
<proteinExistence type="inferred from homology"/>
<dbReference type="PANTHER" id="PTHR47324:SF2">
    <property type="entry name" value="EGF-LIKE DOMAIN-CONTAINING PROTEIN-RELATED"/>
    <property type="match status" value="1"/>
</dbReference>
<keyword evidence="4" id="KW-1133">Transmembrane helix</keyword>
<sequence>FYEKLVINIMRSHVILLLVIFFNCYKGNNINKYNYFLSQNNKLKQNDLAQSLSPQPTCKERHKILHHDGMSGNGDRISTGTSKNCNKTFEFPIDSSIKNLYILIDSLGSGYPTGELFNQENVEVMPCSDQNIENYGYIASYCNVFDLNGGGTFQYSVSSFDNYPCSLSIFSETTIISDGGFINDLSDDDVQDEAPLGNDGIQKSPIIGQSSYFAFQMEGVNNSYGPQKITINTNIGEQFIYNVKERVNCSANYYIGPFICTTNGFNSLYLNGKDDYGYDFQRLYIFNCKSNLIPTIIPSSTLSPFPNECFNNGTLIISSPSSSYCSCTKYYTGRQCENKLCFNDGTLGPNNECICMNYWSGKFCQNMICSDLPDHHYDSNDKVFTFIIRTTSSIISYKETIIEIASNILSNYALNNSSDFVKYVIVGVANNEIVYINEFDHVNEFIEALRNLEFFKTNSCLESLETALLTALQINSLQIYTKSPIYIFSDGLSGDSQEVKGQLLNNIVFYQGPIFIFLLKSKTLDCYIDTSNEDYKNLFYIAQMSQGLVSRIDNESQAFNLVTKIGNFIYNIGTLLQNDFSDSCYYAPKYQTFFIDTSVSSFTFAISSNNAHFNIIDSSNRILIPYNEASIGDTKILFFNRTSIGNYELKFESSDVGPCQYRIYGRTNYELSFGTATKIIEDIDYRMPIYDNDYNLVAKINNLKYSNDTDDLIIESLIWTNDEETGKRKVLYSSDGKFRNGCSYHLFFGSWKCLKREMKFYINVIISNVMGDTIQRTKSGFCAAFNPTPIPPSGCQNGGTIVNEKNNTYCICSEGYTGNQCQQLICQNEGISKNGYCECRGGYTGTFCEKIECTDKNIYDNFPNEDKSLTFLLHESITTRTMINSLLEYSHQMIQDIINEKKDFISYYQLITFNNNSSKFYVDSTNSSDFINGLEDLQKIFMNNEDYSCNSLDLYDGIQKILFDPNTSRYSYFYVFINGIPSQKTSIFNEVKNFLELLSIQLNVIEINGAPCGYSLNNNPEMKSLLELVTSTKGSFYNIEPVLSGRILKTISSQYLSQLIYENYIEDCSTKPVTINFPIDSETETVTINIHGNLIDDPKYFSPPNYISSQFNYTSILNIYNDYAYGNRVDKIIKTCDNGWISYDGHCWLFVYSKVTWEEAKKSCNNDNANLVTIYNKDDKQFLDNYSQNIDFWIGLNDLQKNGSFVWDQKNSVSLPLTESSYVSWGPKQPNLSYQCVYNKNNYGWMTGNCLEERYYVCIKNPHNLEDESKNFNENKIPKGSWSINLQTVDGGCYVQITSQTNIHLFSTFSLNQYDDFGSPNPSKGNGIFNYALTHSTGLENILEPNNRGRLINFSLHPLNNMTLLGIGNITERDNCLYQHISTKFTCPLDNFKVLINGYDRFGYIFQRIIPVSCSNIVVRGECKNGGVPLANNCFCSYFWTGNNCDIIQCLYGKPDNTYQKCICNDGYTGEHCTIAVCTRKNGNNTSGLDDNNKAFILLLDGEMVGEMRNVLNNIEKLLEDILDDTNYIKKNKFTRFIGVVFRDSSYSSNNKISKVYDTTDKSYFITLIKNEIQKNSYQNVTSSYSRLILTATINALSSYSIPSLSQAYIITNSNAEDYNKIEDALNYIAYKYTKVDVIIIGDKNLPGNVSFNDNKIYSLFRIAHSSGGNFYQVPNYFSLIGFWNSLLVTEINTYTITKKHSTLCDNLMEYIQMGSKTTLLVLDIYSLTESTVQIFDPDNNEVKISGYVKTKTNWLILIRTPLSQLIPGVWKIKLSTNEKSNNFCHISARVLEDNPPHIAFNPDVGDDGGRHSDYSTQYTTASYEENAIVAETPFGILTYVQIHDLTGTKLLWASSLISREKCGFEYITKDLFTCTVPTFIIKYFLIRFYFLKKIYNNKMLFYKILTIILSLIIYFVIKKLYLWYKERKRIVYYLNKIPGDDGLPIIGNLLEFQCSTAGLLDKTYEFIQWMNKNNTSILKKWIANHAIVYVSSPNAQKIILENPKETTKASTYNLLKEWLSEGLVTGSGDKWRHRRRLINPTFNFKMLLEYHVIFNEESKILVNVLDKFKDTGKEIEVLEFMKRCLFDTILRTAFGHKLGSQENPDDTYLHAIENFAEMAYVAAVNYFYRNKYIFYLSGNGFKKDGYLKILRKFANDLIQISYKKYLKDKENGKIEHKTFISMLLEEYENNEITMDGIREEVDNIIFGGFDTSSSTMSWILWALATNPEIQEKVYEEIYDIFGEEEKIVTFEDINKMTYFDMILKEVLRRFSIVSVSTRKLQNDVKIDGYTIPKGVDVILGPFLINMNEKVFPDPYKFDPDRFLPEISATRSAFDFIPFSAGPRNCVGQKYANHVIKIISVWVLRRYKVRANYPMDYLKMLPQVITNSDKGFPIIFESRIK</sequence>
<dbReference type="Pfam" id="PF00067">
    <property type="entry name" value="p450"/>
    <property type="match status" value="1"/>
</dbReference>
<evidence type="ECO:0000259" key="6">
    <source>
        <dbReference type="PROSITE" id="PS50041"/>
    </source>
</evidence>
<dbReference type="AlphaFoldDB" id="A0AAF5DGX6"/>
<dbReference type="GO" id="GO:0016705">
    <property type="term" value="F:oxidoreductase activity, acting on paired donors, with incorporation or reduction of molecular oxygen"/>
    <property type="evidence" value="ECO:0007669"/>
    <property type="project" value="InterPro"/>
</dbReference>
<feature type="domain" description="EGF-like" evidence="5">
    <location>
        <begin position="784"/>
        <end position="822"/>
    </location>
</feature>
<feature type="transmembrane region" description="Helical" evidence="4">
    <location>
        <begin position="1900"/>
        <end position="1918"/>
    </location>
</feature>
<organism evidence="7 8">
    <name type="scientific">Strongyloides stercoralis</name>
    <name type="common">Threadworm</name>
    <dbReference type="NCBI Taxonomy" id="6248"/>
    <lineage>
        <taxon>Eukaryota</taxon>
        <taxon>Metazoa</taxon>
        <taxon>Ecdysozoa</taxon>
        <taxon>Nematoda</taxon>
        <taxon>Chromadorea</taxon>
        <taxon>Rhabditida</taxon>
        <taxon>Tylenchina</taxon>
        <taxon>Panagrolaimomorpha</taxon>
        <taxon>Strongyloidoidea</taxon>
        <taxon>Strongyloididae</taxon>
        <taxon>Strongyloides</taxon>
    </lineage>
</organism>
<keyword evidence="7" id="KW-1185">Reference proteome</keyword>
<dbReference type="PROSITE" id="PS00022">
    <property type="entry name" value="EGF_1"/>
    <property type="match status" value="3"/>
</dbReference>
<dbReference type="PANTHER" id="PTHR47324">
    <property type="entry name" value="PROTEIN IRG-7-RELATED"/>
    <property type="match status" value="1"/>
</dbReference>
<dbReference type="InterPro" id="IPR017972">
    <property type="entry name" value="Cyt_P450_CS"/>
</dbReference>
<dbReference type="PRINTS" id="PR00385">
    <property type="entry name" value="P450"/>
</dbReference>
<keyword evidence="4" id="KW-0472">Membrane</keyword>
<dbReference type="InterPro" id="IPR036396">
    <property type="entry name" value="Cyt_P450_sf"/>
</dbReference>
<keyword evidence="4" id="KW-0812">Transmembrane</keyword>
<dbReference type="PROSITE" id="PS50026">
    <property type="entry name" value="EGF_3"/>
    <property type="match status" value="3"/>
</dbReference>
<comment type="caution">
    <text evidence="3">Lacks conserved residue(s) required for the propagation of feature annotation.</text>
</comment>
<dbReference type="Pfam" id="PF24415">
    <property type="entry name" value="Ig_Irg-7"/>
    <property type="match status" value="3"/>
</dbReference>
<dbReference type="SMART" id="SM00181">
    <property type="entry name" value="EGF"/>
    <property type="match status" value="3"/>
</dbReference>
<dbReference type="SUPFAM" id="SSF48264">
    <property type="entry name" value="Cytochrome P450"/>
    <property type="match status" value="1"/>
</dbReference>
<dbReference type="PROSITE" id="PS00086">
    <property type="entry name" value="CYTOCHROME_P450"/>
    <property type="match status" value="1"/>
</dbReference>
<dbReference type="SMART" id="SM00034">
    <property type="entry name" value="CLECT"/>
    <property type="match status" value="1"/>
</dbReference>
<keyword evidence="3" id="KW-0245">EGF-like domain</keyword>
<dbReference type="GO" id="GO:0004497">
    <property type="term" value="F:monooxygenase activity"/>
    <property type="evidence" value="ECO:0007669"/>
    <property type="project" value="UniProtKB-KW"/>
</dbReference>
<feature type="domain" description="C-type lectin" evidence="6">
    <location>
        <begin position="1143"/>
        <end position="1259"/>
    </location>
</feature>
<dbReference type="CDD" id="cd20628">
    <property type="entry name" value="CYP4"/>
    <property type="match status" value="1"/>
</dbReference>
<dbReference type="InterPro" id="IPR006582">
    <property type="entry name" value="MD_domain"/>
</dbReference>
<evidence type="ECO:0000313" key="7">
    <source>
        <dbReference type="Proteomes" id="UP000035681"/>
    </source>
</evidence>
<comment type="similarity">
    <text evidence="1">Belongs to the cytochrome P450 family.</text>
</comment>
<dbReference type="GO" id="GO:0020037">
    <property type="term" value="F:heme binding"/>
    <property type="evidence" value="ECO:0007669"/>
    <property type="project" value="InterPro"/>
</dbReference>
<accession>A0AAF5DGX6</accession>
<dbReference type="InterPro" id="IPR053295">
    <property type="entry name" value="Innate_immunity_reg"/>
</dbReference>
<evidence type="ECO:0000259" key="5">
    <source>
        <dbReference type="PROSITE" id="PS50026"/>
    </source>
</evidence>
<dbReference type="GO" id="GO:0005506">
    <property type="term" value="F:iron ion binding"/>
    <property type="evidence" value="ECO:0007669"/>
    <property type="project" value="InterPro"/>
</dbReference>
<keyword evidence="3" id="KW-1015">Disulfide bond</keyword>
<dbReference type="SUPFAM" id="SSF56436">
    <property type="entry name" value="C-type lectin-like"/>
    <property type="match status" value="1"/>
</dbReference>
<dbReference type="PROSITE" id="PS01186">
    <property type="entry name" value="EGF_2"/>
    <property type="match status" value="2"/>
</dbReference>
<feature type="disulfide bond" evidence="3">
    <location>
        <begin position="812"/>
        <end position="821"/>
    </location>
</feature>
<protein>
    <submittedName>
        <fullName evidence="8">C-type lectin domain-containing protein</fullName>
    </submittedName>
</protein>
<evidence type="ECO:0000256" key="1">
    <source>
        <dbReference type="ARBA" id="ARBA00010617"/>
    </source>
</evidence>
<evidence type="ECO:0000256" key="2">
    <source>
        <dbReference type="ARBA" id="ARBA00023033"/>
    </source>
</evidence>
<evidence type="ECO:0000256" key="3">
    <source>
        <dbReference type="PROSITE-ProRule" id="PRU00076"/>
    </source>
</evidence>
<dbReference type="Pfam" id="PF23623">
    <property type="entry name" value="GBD_IRG7_N"/>
    <property type="match status" value="1"/>
</dbReference>
<dbReference type="SMART" id="SM00604">
    <property type="entry name" value="MD"/>
    <property type="match status" value="2"/>
</dbReference>
<dbReference type="Proteomes" id="UP000035681">
    <property type="component" value="Unplaced"/>
</dbReference>
<dbReference type="Pfam" id="PF00059">
    <property type="entry name" value="Lectin_C"/>
    <property type="match status" value="1"/>
</dbReference>
<dbReference type="InterPro" id="IPR057086">
    <property type="entry name" value="GBD_Irg-7_N"/>
</dbReference>
<dbReference type="InterPro" id="IPR001128">
    <property type="entry name" value="Cyt_P450"/>
</dbReference>
<dbReference type="CDD" id="cd00054">
    <property type="entry name" value="EGF_CA"/>
    <property type="match status" value="1"/>
</dbReference>
<dbReference type="WBParaSite" id="TCONS_00011504.p1">
    <property type="protein sequence ID" value="TCONS_00011504.p1"/>
    <property type="gene ID" value="XLOC_005979"/>
</dbReference>
<feature type="disulfide bond" evidence="3">
    <location>
        <begin position="355"/>
        <end position="364"/>
    </location>
</feature>
<dbReference type="PROSITE" id="PS50041">
    <property type="entry name" value="C_TYPE_LECTIN_2"/>
    <property type="match status" value="1"/>
</dbReference>
<dbReference type="Gene3D" id="2.10.25.10">
    <property type="entry name" value="Laminin"/>
    <property type="match status" value="2"/>
</dbReference>
<feature type="disulfide bond" evidence="3">
    <location>
        <begin position="1464"/>
        <end position="1473"/>
    </location>
</feature>
<keyword evidence="2" id="KW-0560">Oxidoreductase</keyword>
<evidence type="ECO:0000313" key="8">
    <source>
        <dbReference type="WBParaSite" id="TCONS_00011504.p1"/>
    </source>
</evidence>
<feature type="domain" description="EGF-like" evidence="5">
    <location>
        <begin position="332"/>
        <end position="365"/>
    </location>
</feature>
<feature type="domain" description="EGF-like" evidence="5">
    <location>
        <begin position="1441"/>
        <end position="1474"/>
    </location>
</feature>
<dbReference type="InterPro" id="IPR001304">
    <property type="entry name" value="C-type_lectin-like"/>
</dbReference>
<dbReference type="InterPro" id="IPR000742">
    <property type="entry name" value="EGF"/>
</dbReference>
<dbReference type="CDD" id="cd00037">
    <property type="entry name" value="CLECT"/>
    <property type="match status" value="1"/>
</dbReference>
<keyword evidence="2" id="KW-0503">Monooxygenase</keyword>